<evidence type="ECO:0000313" key="4">
    <source>
        <dbReference type="Proteomes" id="UP000256970"/>
    </source>
</evidence>
<dbReference type="GO" id="GO:0003713">
    <property type="term" value="F:transcription coactivator activity"/>
    <property type="evidence" value="ECO:0007669"/>
    <property type="project" value="TreeGrafter"/>
</dbReference>
<feature type="compositionally biased region" description="Low complexity" evidence="1">
    <location>
        <begin position="1211"/>
        <end position="1220"/>
    </location>
</feature>
<feature type="compositionally biased region" description="Low complexity" evidence="1">
    <location>
        <begin position="900"/>
        <end position="918"/>
    </location>
</feature>
<dbReference type="InterPro" id="IPR051647">
    <property type="entry name" value="Mediator_comp_sub12"/>
</dbReference>
<feature type="compositionally biased region" description="Basic residues" evidence="1">
    <location>
        <begin position="1248"/>
        <end position="1258"/>
    </location>
</feature>
<organism evidence="3 4">
    <name type="scientific">Tetradesmus obliquus</name>
    <name type="common">Green alga</name>
    <name type="synonym">Acutodesmus obliquus</name>
    <dbReference type="NCBI Taxonomy" id="3088"/>
    <lineage>
        <taxon>Eukaryota</taxon>
        <taxon>Viridiplantae</taxon>
        <taxon>Chlorophyta</taxon>
        <taxon>core chlorophytes</taxon>
        <taxon>Chlorophyceae</taxon>
        <taxon>CS clade</taxon>
        <taxon>Sphaeropleales</taxon>
        <taxon>Scenedesmaceae</taxon>
        <taxon>Tetradesmus</taxon>
    </lineage>
</organism>
<feature type="region of interest" description="Disordered" evidence="1">
    <location>
        <begin position="793"/>
        <end position="841"/>
    </location>
</feature>
<feature type="region of interest" description="Disordered" evidence="1">
    <location>
        <begin position="1211"/>
        <end position="1267"/>
    </location>
</feature>
<feature type="region of interest" description="Disordered" evidence="1">
    <location>
        <begin position="630"/>
        <end position="675"/>
    </location>
</feature>
<evidence type="ECO:0008006" key="5">
    <source>
        <dbReference type="Google" id="ProtNLM"/>
    </source>
</evidence>
<protein>
    <recommendedName>
        <fullName evidence="5">MYND-type domain-containing protein</fullName>
    </recommendedName>
</protein>
<name>A0A383WGE9_TETOB</name>
<dbReference type="PANTHER" id="PTHR46007:SF11">
    <property type="entry name" value="MEDIATOR OF RNA POLYMERASE II TRANSCRIPTION SUBUNIT 12"/>
    <property type="match status" value="1"/>
</dbReference>
<feature type="compositionally biased region" description="Acidic residues" evidence="1">
    <location>
        <begin position="513"/>
        <end position="522"/>
    </location>
</feature>
<dbReference type="GO" id="GO:0045944">
    <property type="term" value="P:positive regulation of transcription by RNA polymerase II"/>
    <property type="evidence" value="ECO:0007669"/>
    <property type="project" value="TreeGrafter"/>
</dbReference>
<gene>
    <name evidence="3" type="ORF">BQ4739_LOCUS16969</name>
    <name evidence="2" type="ORF">BQ4739_LOCUS5878</name>
</gene>
<feature type="compositionally biased region" description="Low complexity" evidence="1">
    <location>
        <begin position="277"/>
        <end position="293"/>
    </location>
</feature>
<feature type="region of interest" description="Disordered" evidence="1">
    <location>
        <begin position="898"/>
        <end position="918"/>
    </location>
</feature>
<feature type="compositionally biased region" description="Low complexity" evidence="1">
    <location>
        <begin position="523"/>
        <end position="533"/>
    </location>
</feature>
<sequence>MSSTEDLLERAERAFERHLQPVYNRDDTISSSKLFAKVVQAARLIAGRLPLDNLQDAGAVYEWFTLYHDQDSAYQDLPSLPAPPSSTEQLNIEMRNRFAQEELREAAWLAAGQHGFAALAGIPELQQLLQRCCMTAVDESVVSVQVRSLSTDERFRALLDGEPLLHHLVPQLRLCLLAEVAAGLLVPGHPLPPDTPEHGAALQFMLASAVKMLKQEVSEACSPVLTLSTFKDFQLLMHSLASLQLAAPGHELLEVLCQLLDGQQQQQGDDGNGGDWAAGAGSSSREDSSSSSGLQQEAMRHLAWHWMPSVNLCRQLQRQQQQQQQQASCSTADAGSKASVQLMFGMVVHACEAATARARMEEAAPWSEQQQQQQQPVSSAELVAHLLSSAAGAQQRLSEHIAEGRSTELEAGEALGEQLRVLGGALVLRFVAAARAAGGPAWQGEVPLQAVVLLGALEQLQGLALAGVRQQDVQQALQAARAAAAADDEERRQEGLAASRSQRASIAFSVEDSSSEEGEDEGQQQQMQQQEQAAPNNDLLLLVHKLLDIIQLTRQFAEVNAALNSSSRSSSSGGCSVNQGLSSNGSMPAADSIIAFADLCAAGGPVHALCPEPCTLGAWAPLGGAGAVAAGSSSGRTSAESPGHAAGAGAGATSKGSEQQPEQRGTKDTEAQQQQQLRSAVVKGALLLFGAQRRAMHEVLRCPFGQQLLQEDDSSSAWQCSRAYLQRACCDEHVQQMAEDILLQARQNNVRGIMHPEQLISAICYGREKLVEQLHHWVGQQLQQQGLNPDWFTIHDAGTEAGSVSSGSDSEGESPRGSSRGGWFGSLQRQQQQQQQRPEGAFGCAAAIKAGGQALSALDEMWEAAAMQPARKFVSQWMREVRQQQRLASDWWHDEQHGRAAWMQQQQQSAAKGPAQDATAAAAAGGVLSSVSNWISRQAQWATSSSHQDAVDSAGAATGCPMCAQEQQQQQQQAAAAGPAAAPAAGGGSAAAASSLPGAAAASFTPGDPQQAWRDAFGWRRLLWGVLGRIKPTAQAWYVQHYAMCPHCPDHKLWAAVCRSVMRHLWVPPGADAVAWQLSGSYCPLHIARQEQQARMALYARALNAAFQAGAGSCEGAESGCSSSSHDAAALLSHQVLLSLSPLQHNLQPATEVAPLCPSSFMPAVNKLLQQQLGMAQLLHPDVKRSGQPLMWHVWWHIGIRRYHFVQQQQQQQRRQQQQQQDEDLAEDTEQSGAQLGKLPQGTTSKSSKARMKQRARKQQQQQQALEAAQQAGLAPLSAGQLASLYADPAARYYAAGFAARQTAAYGPGLRARAALRTPHMIASRVVSEKLQAGRVFALARELWSSDRDETSRSINVFGQLLASNLEPADPARRLGRPSFPPLFRPEGQVGCVDAALGDEGLMLSRAGEAQQLMALGDAQCLVGPAAQQWWQRYQRVMMARCDACEEPLSEQQQQQRRSGADSVPSCAACGIPRYCSGACQARDEQHHAALCSYLSAARQRYHPASSSSSRSTALRAAGAAAPQRHHAWRVLQLLQPEPGPLGMACQAFAV</sequence>
<evidence type="ECO:0000313" key="3">
    <source>
        <dbReference type="EMBL" id="SZX76588.1"/>
    </source>
</evidence>
<dbReference type="EMBL" id="FNXT01001262">
    <property type="protein sequence ID" value="SZX76588.1"/>
    <property type="molecule type" value="Genomic_DNA"/>
</dbReference>
<proteinExistence type="predicted"/>
<feature type="compositionally biased region" description="Low complexity" evidence="1">
    <location>
        <begin position="630"/>
        <end position="657"/>
    </location>
</feature>
<feature type="region of interest" description="Disordered" evidence="1">
    <location>
        <begin position="485"/>
        <end position="533"/>
    </location>
</feature>
<feature type="compositionally biased region" description="Acidic residues" evidence="1">
    <location>
        <begin position="1221"/>
        <end position="1230"/>
    </location>
</feature>
<feature type="compositionally biased region" description="Low complexity" evidence="1">
    <location>
        <begin position="828"/>
        <end position="837"/>
    </location>
</feature>
<dbReference type="PANTHER" id="PTHR46007">
    <property type="entry name" value="MEDIATOR OF RNA POLYMERASE II TRANSCRIPTION SUBUNIT 12"/>
    <property type="match status" value="1"/>
</dbReference>
<dbReference type="Proteomes" id="UP000256970">
    <property type="component" value="Unassembled WGS sequence"/>
</dbReference>
<keyword evidence="4" id="KW-1185">Reference proteome</keyword>
<reference evidence="3 4" key="1">
    <citation type="submission" date="2016-10" db="EMBL/GenBank/DDBJ databases">
        <authorList>
            <person name="Cai Z."/>
        </authorList>
    </citation>
    <scope>NUCLEOTIDE SEQUENCE [LARGE SCALE GENOMIC DNA]</scope>
</reference>
<feature type="region of interest" description="Disordered" evidence="1">
    <location>
        <begin position="264"/>
        <end position="295"/>
    </location>
</feature>
<accession>A0A383WGE9</accession>
<evidence type="ECO:0000256" key="1">
    <source>
        <dbReference type="SAM" id="MobiDB-lite"/>
    </source>
</evidence>
<evidence type="ECO:0000313" key="2">
    <source>
        <dbReference type="EMBL" id="SZX65451.1"/>
    </source>
</evidence>
<dbReference type="SUPFAM" id="SSF144232">
    <property type="entry name" value="HIT/MYND zinc finger-like"/>
    <property type="match status" value="1"/>
</dbReference>
<dbReference type="EMBL" id="FNXT01000638">
    <property type="protein sequence ID" value="SZX65451.1"/>
    <property type="molecule type" value="Genomic_DNA"/>
</dbReference>
<dbReference type="GO" id="GO:0016592">
    <property type="term" value="C:mediator complex"/>
    <property type="evidence" value="ECO:0007669"/>
    <property type="project" value="TreeGrafter"/>
</dbReference>
<dbReference type="STRING" id="3088.A0A383WGE9"/>